<dbReference type="Proteomes" id="UP000237381">
    <property type="component" value="Unassembled WGS sequence"/>
</dbReference>
<organism evidence="10 11">
    <name type="scientific">Paraburkholderia eburnea</name>
    <dbReference type="NCBI Taxonomy" id="1189126"/>
    <lineage>
        <taxon>Bacteria</taxon>
        <taxon>Pseudomonadati</taxon>
        <taxon>Pseudomonadota</taxon>
        <taxon>Betaproteobacteria</taxon>
        <taxon>Burkholderiales</taxon>
        <taxon>Burkholderiaceae</taxon>
        <taxon>Paraburkholderia</taxon>
    </lineage>
</organism>
<dbReference type="CDD" id="cd03257">
    <property type="entry name" value="ABC_NikE_OppD_transporters"/>
    <property type="match status" value="2"/>
</dbReference>
<dbReference type="FunFam" id="3.40.50.300:FF:000016">
    <property type="entry name" value="Oligopeptide ABC transporter ATP-binding component"/>
    <property type="match status" value="1"/>
</dbReference>
<dbReference type="InterPro" id="IPR003593">
    <property type="entry name" value="AAA+_ATPase"/>
</dbReference>
<dbReference type="RefSeq" id="WP_208624226.1">
    <property type="nucleotide sequence ID" value="NZ_PQGA01000006.1"/>
</dbReference>
<evidence type="ECO:0000313" key="11">
    <source>
        <dbReference type="Proteomes" id="UP000237381"/>
    </source>
</evidence>
<feature type="domain" description="ABC transporter" evidence="9">
    <location>
        <begin position="356"/>
        <end position="600"/>
    </location>
</feature>
<evidence type="ECO:0000256" key="5">
    <source>
        <dbReference type="ARBA" id="ARBA00022519"/>
    </source>
</evidence>
<sequence length="659" mass="70876">MSALAAEALPDIGLAIDGLDVRYRVRGVEHRVIHALSLQIGRGEIYGLVGESGSGKSTVALAIQRYLPANGRIASGTIRLAGRDLLQASRRELRALRARDLAMVYQDPGQSLNRSLTIGRQLTEAFEAAGTPGHEAYAAARAMLARVRIADPERTLRSYPQQISGGMQQRVMIAMALAGTPSLLILDEPTTGLDAAVEAEVLALIRALRDELGFSVLFISHNIDAIRRLCDRVGVMYAGRLVEEAPTEALLRAPRHPYTTALLRCLPHAGAHRRRAPLATLSGAPPSLGEHIEGCAFAPRCAFADARCRETPPLQQHGAHRSWCQHTHVPSAMPSANAQARIAPADISHAGAAPVLRIEHISKTFAQGDTRTEALRDVSFAVYGAETLGLVGESGSGKSTLARILSGLETADAGGTLELHGEPLHAGTRRRTARQRKALQMVFQDPGTAMNPAHRIGSVIARLLAGRAWPSTRSVRERVEAFAARFQLTPAHLAARPGQLSGGQRQRAAIARAFAGAPDLLICDEPTSALDASVQAAILNLLVERQSASGTSYLFISHDLDVMRYLADRIVVLYRGTVVQTGTTEQVVHGPQHPYTRALFRSHTQAIAHPLAPDAPLDASRGCRFQAQCPERIARCANEPPALHTLAHGQTIRCHHFAP</sequence>
<accession>A0A2S4MA65</accession>
<dbReference type="InterPro" id="IPR003439">
    <property type="entry name" value="ABC_transporter-like_ATP-bd"/>
</dbReference>
<keyword evidence="7 10" id="KW-0067">ATP-binding</keyword>
<evidence type="ECO:0000259" key="9">
    <source>
        <dbReference type="PROSITE" id="PS50893"/>
    </source>
</evidence>
<gene>
    <name evidence="10" type="ORF">B0G62_10659</name>
</gene>
<dbReference type="AlphaFoldDB" id="A0A2S4MA65"/>
<dbReference type="Pfam" id="PF00005">
    <property type="entry name" value="ABC_tran"/>
    <property type="match status" value="2"/>
</dbReference>
<dbReference type="PROSITE" id="PS00211">
    <property type="entry name" value="ABC_TRANSPORTER_1"/>
    <property type="match status" value="2"/>
</dbReference>
<name>A0A2S4MA65_9BURK</name>
<dbReference type="GO" id="GO:0015833">
    <property type="term" value="P:peptide transport"/>
    <property type="evidence" value="ECO:0007669"/>
    <property type="project" value="InterPro"/>
</dbReference>
<dbReference type="PROSITE" id="PS50893">
    <property type="entry name" value="ABC_TRANSPORTER_2"/>
    <property type="match status" value="2"/>
</dbReference>
<proteinExistence type="inferred from homology"/>
<dbReference type="EMBL" id="PQGA01000006">
    <property type="protein sequence ID" value="POR51525.1"/>
    <property type="molecule type" value="Genomic_DNA"/>
</dbReference>
<evidence type="ECO:0000256" key="8">
    <source>
        <dbReference type="ARBA" id="ARBA00023136"/>
    </source>
</evidence>
<comment type="subcellular location">
    <subcellularLocation>
        <location evidence="1">Cell inner membrane</location>
        <topology evidence="1">Peripheral membrane protein</topology>
    </subcellularLocation>
</comment>
<dbReference type="GO" id="GO:0055085">
    <property type="term" value="P:transmembrane transport"/>
    <property type="evidence" value="ECO:0007669"/>
    <property type="project" value="UniProtKB-ARBA"/>
</dbReference>
<reference evidence="10 11" key="1">
    <citation type="submission" date="2018-01" db="EMBL/GenBank/DDBJ databases">
        <title>Genomic Encyclopedia of Type Strains, Phase III (KMG-III): the genomes of soil and plant-associated and newly described type strains.</title>
        <authorList>
            <person name="Whitman W."/>
        </authorList>
    </citation>
    <scope>NUCLEOTIDE SEQUENCE [LARGE SCALE GENOMIC DNA]</scope>
    <source>
        <strain evidence="10 11">JCM 18070</strain>
    </source>
</reference>
<dbReference type="InterPro" id="IPR027417">
    <property type="entry name" value="P-loop_NTPase"/>
</dbReference>
<evidence type="ECO:0000256" key="3">
    <source>
        <dbReference type="ARBA" id="ARBA00022448"/>
    </source>
</evidence>
<dbReference type="InterPro" id="IPR050388">
    <property type="entry name" value="ABC_Ni/Peptide_Import"/>
</dbReference>
<evidence type="ECO:0000256" key="4">
    <source>
        <dbReference type="ARBA" id="ARBA00022475"/>
    </source>
</evidence>
<keyword evidence="11" id="KW-1185">Reference proteome</keyword>
<dbReference type="InterPro" id="IPR017871">
    <property type="entry name" value="ABC_transporter-like_CS"/>
</dbReference>
<protein>
    <submittedName>
        <fullName evidence="10">Peptide/nickel transport system ATP-binding protein</fullName>
    </submittedName>
</protein>
<keyword evidence="5" id="KW-0997">Cell inner membrane</keyword>
<dbReference type="GO" id="GO:0005524">
    <property type="term" value="F:ATP binding"/>
    <property type="evidence" value="ECO:0007669"/>
    <property type="project" value="UniProtKB-KW"/>
</dbReference>
<evidence type="ECO:0000256" key="1">
    <source>
        <dbReference type="ARBA" id="ARBA00004417"/>
    </source>
</evidence>
<keyword evidence="4" id="KW-1003">Cell membrane</keyword>
<evidence type="ECO:0000256" key="6">
    <source>
        <dbReference type="ARBA" id="ARBA00022741"/>
    </source>
</evidence>
<keyword evidence="8" id="KW-0472">Membrane</keyword>
<dbReference type="GO" id="GO:0016887">
    <property type="term" value="F:ATP hydrolysis activity"/>
    <property type="evidence" value="ECO:0007669"/>
    <property type="project" value="InterPro"/>
</dbReference>
<evidence type="ECO:0000256" key="7">
    <source>
        <dbReference type="ARBA" id="ARBA00022840"/>
    </source>
</evidence>
<dbReference type="InterPro" id="IPR013563">
    <property type="entry name" value="Oligopep_ABC_C"/>
</dbReference>
<dbReference type="GO" id="GO:0005886">
    <property type="term" value="C:plasma membrane"/>
    <property type="evidence" value="ECO:0007669"/>
    <property type="project" value="UniProtKB-SubCell"/>
</dbReference>
<comment type="caution">
    <text evidence="10">The sequence shown here is derived from an EMBL/GenBank/DDBJ whole genome shotgun (WGS) entry which is preliminary data.</text>
</comment>
<evidence type="ECO:0000313" key="10">
    <source>
        <dbReference type="EMBL" id="POR51525.1"/>
    </source>
</evidence>
<dbReference type="NCBIfam" id="TIGR01727">
    <property type="entry name" value="oligo_HPY"/>
    <property type="match status" value="2"/>
</dbReference>
<dbReference type="NCBIfam" id="NF008453">
    <property type="entry name" value="PRK11308.1"/>
    <property type="match status" value="2"/>
</dbReference>
<dbReference type="SUPFAM" id="SSF52540">
    <property type="entry name" value="P-loop containing nucleoside triphosphate hydrolases"/>
    <property type="match status" value="2"/>
</dbReference>
<dbReference type="PANTHER" id="PTHR43297">
    <property type="entry name" value="OLIGOPEPTIDE TRANSPORT ATP-BINDING PROTEIN APPD"/>
    <property type="match status" value="1"/>
</dbReference>
<dbReference type="Pfam" id="PF08352">
    <property type="entry name" value="oligo_HPY"/>
    <property type="match status" value="2"/>
</dbReference>
<feature type="domain" description="ABC transporter" evidence="9">
    <location>
        <begin position="16"/>
        <end position="263"/>
    </location>
</feature>
<keyword evidence="3" id="KW-0813">Transport</keyword>
<keyword evidence="6" id="KW-0547">Nucleotide-binding</keyword>
<dbReference type="SMART" id="SM00382">
    <property type="entry name" value="AAA"/>
    <property type="match status" value="2"/>
</dbReference>
<evidence type="ECO:0000256" key="2">
    <source>
        <dbReference type="ARBA" id="ARBA00005417"/>
    </source>
</evidence>
<dbReference type="PANTHER" id="PTHR43297:SF2">
    <property type="entry name" value="DIPEPTIDE TRANSPORT ATP-BINDING PROTEIN DPPD"/>
    <property type="match status" value="1"/>
</dbReference>
<dbReference type="Gene3D" id="3.40.50.300">
    <property type="entry name" value="P-loop containing nucleotide triphosphate hydrolases"/>
    <property type="match status" value="2"/>
</dbReference>
<comment type="similarity">
    <text evidence="2">Belongs to the ABC transporter superfamily.</text>
</comment>